<evidence type="ECO:0000313" key="10">
    <source>
        <dbReference type="Proteomes" id="UP000664399"/>
    </source>
</evidence>
<protein>
    <submittedName>
        <fullName evidence="9">ABC transporter permease</fullName>
    </submittedName>
</protein>
<gene>
    <name evidence="9" type="ORF">J2D75_11570</name>
</gene>
<sequence>MFPRDILVPPLVVLNTLIAEAASGELAQQVGSSLGRLFAGYALGVLVGLALGAAMGLSLTLKAYFYPLFQFARQVPSLALIPVFILFFGIGQLVEIILVAKVVTLTVALATLEGVAGIRGTWRDVAALYEVRGFRLLCNVIFPASVPSIMTGLRIALARAWMVLVAVELMISDKGIGQMLEWGRQVFRVDIVLGGVVLVGVIGFVLDRLIRLLEQTILRYGHLA</sequence>
<feature type="transmembrane region" description="Helical" evidence="7">
    <location>
        <begin position="191"/>
        <end position="210"/>
    </location>
</feature>
<evidence type="ECO:0000256" key="4">
    <source>
        <dbReference type="ARBA" id="ARBA00022692"/>
    </source>
</evidence>
<dbReference type="RefSeq" id="WP_207854976.1">
    <property type="nucleotide sequence ID" value="NZ_JAFVMG010000014.1"/>
</dbReference>
<keyword evidence="10" id="KW-1185">Reference proteome</keyword>
<feature type="transmembrane region" description="Helical" evidence="7">
    <location>
        <begin position="37"/>
        <end position="59"/>
    </location>
</feature>
<feature type="transmembrane region" description="Helical" evidence="7">
    <location>
        <begin position="71"/>
        <end position="90"/>
    </location>
</feature>
<evidence type="ECO:0000256" key="5">
    <source>
        <dbReference type="ARBA" id="ARBA00022989"/>
    </source>
</evidence>
<comment type="subcellular location">
    <subcellularLocation>
        <location evidence="1 7">Cell membrane</location>
        <topology evidence="1 7">Multi-pass membrane protein</topology>
    </subcellularLocation>
</comment>
<keyword evidence="2 7" id="KW-0813">Transport</keyword>
<dbReference type="Gene3D" id="1.10.3720.10">
    <property type="entry name" value="MetI-like"/>
    <property type="match status" value="1"/>
</dbReference>
<feature type="transmembrane region" description="Helical" evidence="7">
    <location>
        <begin position="136"/>
        <end position="157"/>
    </location>
</feature>
<evidence type="ECO:0000259" key="8">
    <source>
        <dbReference type="PROSITE" id="PS50928"/>
    </source>
</evidence>
<feature type="transmembrane region" description="Helical" evidence="7">
    <location>
        <begin position="96"/>
        <end position="115"/>
    </location>
</feature>
<comment type="caution">
    <text evidence="9">The sequence shown here is derived from an EMBL/GenBank/DDBJ whole genome shotgun (WGS) entry which is preliminary data.</text>
</comment>
<feature type="domain" description="ABC transmembrane type-1" evidence="8">
    <location>
        <begin position="30"/>
        <end position="214"/>
    </location>
</feature>
<keyword evidence="6 7" id="KW-0472">Membrane</keyword>
<evidence type="ECO:0000256" key="6">
    <source>
        <dbReference type="ARBA" id="ARBA00023136"/>
    </source>
</evidence>
<dbReference type="PANTHER" id="PTHR30151:SF25">
    <property type="entry name" value="TAURINE TRANSPORT SYSTEM PERMEASE PROTEIN TAUC"/>
    <property type="match status" value="1"/>
</dbReference>
<evidence type="ECO:0000256" key="2">
    <source>
        <dbReference type="ARBA" id="ARBA00022448"/>
    </source>
</evidence>
<dbReference type="PANTHER" id="PTHR30151">
    <property type="entry name" value="ALKANE SULFONATE ABC TRANSPORTER-RELATED, MEMBRANE SUBUNIT"/>
    <property type="match status" value="1"/>
</dbReference>
<dbReference type="SUPFAM" id="SSF161098">
    <property type="entry name" value="MetI-like"/>
    <property type="match status" value="1"/>
</dbReference>
<evidence type="ECO:0000313" key="9">
    <source>
        <dbReference type="EMBL" id="MBO1329109.1"/>
    </source>
</evidence>
<dbReference type="PROSITE" id="PS50928">
    <property type="entry name" value="ABC_TM1"/>
    <property type="match status" value="1"/>
</dbReference>
<keyword evidence="5 7" id="KW-1133">Transmembrane helix</keyword>
<name>A0ABS3LP17_9PROT</name>
<proteinExistence type="inferred from homology"/>
<reference evidence="9 10" key="1">
    <citation type="submission" date="2021-03" db="EMBL/GenBank/DDBJ databases">
        <title>The complete genome sequence of Acetobacter suratthaniensis TBRC 1719.</title>
        <authorList>
            <person name="Charoenyingcharoen P."/>
            <person name="Yukphan P."/>
        </authorList>
    </citation>
    <scope>NUCLEOTIDE SEQUENCE [LARGE SCALE GENOMIC DNA]</scope>
    <source>
        <strain evidence="9 10">TBRC 1719</strain>
    </source>
</reference>
<keyword evidence="4 7" id="KW-0812">Transmembrane</keyword>
<dbReference type="Pfam" id="PF00528">
    <property type="entry name" value="BPD_transp_1"/>
    <property type="match status" value="1"/>
</dbReference>
<evidence type="ECO:0000256" key="1">
    <source>
        <dbReference type="ARBA" id="ARBA00004651"/>
    </source>
</evidence>
<keyword evidence="3" id="KW-1003">Cell membrane</keyword>
<comment type="similarity">
    <text evidence="7">Belongs to the binding-protein-dependent transport system permease family.</text>
</comment>
<dbReference type="EMBL" id="JAFVMG010000014">
    <property type="protein sequence ID" value="MBO1329109.1"/>
    <property type="molecule type" value="Genomic_DNA"/>
</dbReference>
<accession>A0ABS3LP17</accession>
<dbReference type="CDD" id="cd06261">
    <property type="entry name" value="TM_PBP2"/>
    <property type="match status" value="1"/>
</dbReference>
<evidence type="ECO:0000256" key="3">
    <source>
        <dbReference type="ARBA" id="ARBA00022475"/>
    </source>
</evidence>
<organism evidence="9 10">
    <name type="scientific">Acetobacter suratthaniensis</name>
    <dbReference type="NCBI Taxonomy" id="1502841"/>
    <lineage>
        <taxon>Bacteria</taxon>
        <taxon>Pseudomonadati</taxon>
        <taxon>Pseudomonadota</taxon>
        <taxon>Alphaproteobacteria</taxon>
        <taxon>Acetobacterales</taxon>
        <taxon>Acetobacteraceae</taxon>
        <taxon>Acetobacter</taxon>
    </lineage>
</organism>
<dbReference type="Proteomes" id="UP000664399">
    <property type="component" value="Unassembled WGS sequence"/>
</dbReference>
<dbReference type="InterPro" id="IPR000515">
    <property type="entry name" value="MetI-like"/>
</dbReference>
<dbReference type="InterPro" id="IPR035906">
    <property type="entry name" value="MetI-like_sf"/>
</dbReference>
<evidence type="ECO:0000256" key="7">
    <source>
        <dbReference type="RuleBase" id="RU363032"/>
    </source>
</evidence>